<organism evidence="2 3">
    <name type="scientific">Naegleria fowleri</name>
    <name type="common">Brain eating amoeba</name>
    <dbReference type="NCBI Taxonomy" id="5763"/>
    <lineage>
        <taxon>Eukaryota</taxon>
        <taxon>Discoba</taxon>
        <taxon>Heterolobosea</taxon>
        <taxon>Tetramitia</taxon>
        <taxon>Eutetramitia</taxon>
        <taxon>Vahlkampfiidae</taxon>
        <taxon>Naegleria</taxon>
    </lineage>
</organism>
<evidence type="ECO:0000313" key="2">
    <source>
        <dbReference type="EMBL" id="KAF0980665.1"/>
    </source>
</evidence>
<dbReference type="VEuPathDB" id="AmoebaDB:NF0027300"/>
<evidence type="ECO:0000313" key="3">
    <source>
        <dbReference type="Proteomes" id="UP000444721"/>
    </source>
</evidence>
<proteinExistence type="predicted"/>
<feature type="compositionally biased region" description="Low complexity" evidence="1">
    <location>
        <begin position="414"/>
        <end position="429"/>
    </location>
</feature>
<name>A0A6A5C595_NAEFO</name>
<reference evidence="2 3" key="1">
    <citation type="journal article" date="2019" name="Sci. Rep.">
        <title>Nanopore sequencing improves the draft genome of the human pathogenic amoeba Naegleria fowleri.</title>
        <authorList>
            <person name="Liechti N."/>
            <person name="Schurch N."/>
            <person name="Bruggmann R."/>
            <person name="Wittwer M."/>
        </authorList>
    </citation>
    <scope>NUCLEOTIDE SEQUENCE [LARGE SCALE GENOMIC DNA]</scope>
    <source>
        <strain evidence="2 3">ATCC 30894</strain>
    </source>
</reference>
<feature type="compositionally biased region" description="Polar residues" evidence="1">
    <location>
        <begin position="266"/>
        <end position="297"/>
    </location>
</feature>
<keyword evidence="3" id="KW-1185">Reference proteome</keyword>
<feature type="compositionally biased region" description="Low complexity" evidence="1">
    <location>
        <begin position="123"/>
        <end position="135"/>
    </location>
</feature>
<dbReference type="VEuPathDB" id="AmoebaDB:FDP41_013148"/>
<dbReference type="RefSeq" id="XP_044565378.1">
    <property type="nucleotide sequence ID" value="XM_044703746.1"/>
</dbReference>
<dbReference type="VEuPathDB" id="AmoebaDB:NfTy_011630"/>
<sequence>MFNSEGYDFVTKSLALLYVWCSETKENVSIVSKILQKQYIQLAKFSFEYDGIKFTMKPKYMSADYSNAAKRWNHKTMDHHEKETSTTHHLPIIDSDDSSTLLLERLSELELTTTATTTTIEPVDTLPSTTTTPSSNHHHPSAFVQSSSSLSMIEKSNNFINHRCKVHEQKMMEWNQNAIQQQVFHQVVLPTSFTTTTTSNEQTEQHVDKINDQENEEMIPPPVSQHFHHEEQSSPSSESPQLQQQHEQQLYSSTSSSSSHPSSSSNNNITTQQPFNILPMPTTTTNTSAMHYSNSSNSMVLTPRSQALMDKRRNTLSIQPYFVHKRGSQELPELIPPTNPYRKIATLSNLKASPQQQESSLGGSSGGGLVKVTSMQSSNSNTSSHPPNVTTTVNGNHVVSTSNVKLSSPTSSPTLANSSATLNLSSSNSPHQDSSYLKFRQALENDDYSLIDFGMEVNSAQTSASEITFPVPKSTSDPFQRGAAFYGSEKLGSQQGNYYFNNPQTSTAESCRKNSVIDDSLSDNGYSPPTEITRHYELYIICIGDLDHCLVNTMLKTAGGHMYTANRQVSFILKNTSEKVTFSFNFYSQFNWYLMDFLKDEAKDCHGMLFLFNITHNDGWNELKQIISEKYINVPDFTKPSLVLGTYSHSNRKPSVVDTSQVISVIDKWKEKQIVTYLEIDVEDKDECKMALTHLATAIIQNLQDKKHHDSRSRISRGNLLLLSKICGSVSDVD</sequence>
<dbReference type="EMBL" id="VFQX01000017">
    <property type="protein sequence ID" value="KAF0980665.1"/>
    <property type="molecule type" value="Genomic_DNA"/>
</dbReference>
<accession>A0A6A5C595</accession>
<dbReference type="AlphaFoldDB" id="A0A6A5C595"/>
<feature type="region of interest" description="Disordered" evidence="1">
    <location>
        <begin position="351"/>
        <end position="433"/>
    </location>
</feature>
<dbReference type="VEuPathDB" id="AmoebaDB:NfTy_035780"/>
<feature type="region of interest" description="Disordered" evidence="1">
    <location>
        <begin position="123"/>
        <end position="148"/>
    </location>
</feature>
<gene>
    <name evidence="2" type="ORF">FDP41_013148</name>
</gene>
<feature type="compositionally biased region" description="Low complexity" evidence="1">
    <location>
        <begin position="372"/>
        <end position="404"/>
    </location>
</feature>
<feature type="compositionally biased region" description="Low complexity" evidence="1">
    <location>
        <begin position="233"/>
        <end position="265"/>
    </location>
</feature>
<dbReference type="GeneID" id="68120363"/>
<comment type="caution">
    <text evidence="2">The sequence shown here is derived from an EMBL/GenBank/DDBJ whole genome shotgun (WGS) entry which is preliminary data.</text>
</comment>
<dbReference type="OrthoDB" id="10420046at2759"/>
<dbReference type="Proteomes" id="UP000444721">
    <property type="component" value="Unassembled WGS sequence"/>
</dbReference>
<feature type="region of interest" description="Disordered" evidence="1">
    <location>
        <begin position="217"/>
        <end position="297"/>
    </location>
</feature>
<evidence type="ECO:0000256" key="1">
    <source>
        <dbReference type="SAM" id="MobiDB-lite"/>
    </source>
</evidence>
<protein>
    <submittedName>
        <fullName evidence="2">Uncharacterized protein</fullName>
    </submittedName>
</protein>